<dbReference type="Proteomes" id="UP000308092">
    <property type="component" value="Unassembled WGS sequence"/>
</dbReference>
<protein>
    <submittedName>
        <fullName evidence="2">Uncharacterized protein</fullName>
    </submittedName>
</protein>
<comment type="caution">
    <text evidence="2">The sequence shown here is derived from an EMBL/GenBank/DDBJ whole genome shotgun (WGS) entry which is preliminary data.</text>
</comment>
<dbReference type="EMBL" id="SOSA01000256">
    <property type="protein sequence ID" value="THC93587.1"/>
    <property type="molecule type" value="Genomic_DNA"/>
</dbReference>
<feature type="region of interest" description="Disordered" evidence="1">
    <location>
        <begin position="202"/>
        <end position="233"/>
    </location>
</feature>
<feature type="compositionally biased region" description="Basic residues" evidence="1">
    <location>
        <begin position="220"/>
        <end position="233"/>
    </location>
</feature>
<accession>A0A4S3JGH0</accession>
<dbReference type="AlphaFoldDB" id="A0A4S3JGH0"/>
<organism evidence="2 3">
    <name type="scientific">Aspergillus tanneri</name>
    <dbReference type="NCBI Taxonomy" id="1220188"/>
    <lineage>
        <taxon>Eukaryota</taxon>
        <taxon>Fungi</taxon>
        <taxon>Dikarya</taxon>
        <taxon>Ascomycota</taxon>
        <taxon>Pezizomycotina</taxon>
        <taxon>Eurotiomycetes</taxon>
        <taxon>Eurotiomycetidae</taxon>
        <taxon>Eurotiales</taxon>
        <taxon>Aspergillaceae</taxon>
        <taxon>Aspergillus</taxon>
        <taxon>Aspergillus subgen. Circumdati</taxon>
    </lineage>
</organism>
<reference evidence="2 3" key="1">
    <citation type="submission" date="2019-03" db="EMBL/GenBank/DDBJ databases">
        <title>The genome sequence of a newly discovered highly antifungal drug resistant Aspergillus species, Aspergillus tanneri NIH 1004.</title>
        <authorList>
            <person name="Mounaud S."/>
            <person name="Singh I."/>
            <person name="Joardar V."/>
            <person name="Pakala S."/>
            <person name="Pakala S."/>
            <person name="Venepally P."/>
            <person name="Hoover J."/>
            <person name="Nierman W."/>
            <person name="Chung J."/>
            <person name="Losada L."/>
        </authorList>
    </citation>
    <scope>NUCLEOTIDE SEQUENCE [LARGE SCALE GENOMIC DNA]</scope>
    <source>
        <strain evidence="2 3">NIH1004</strain>
    </source>
</reference>
<keyword evidence="3" id="KW-1185">Reference proteome</keyword>
<evidence type="ECO:0000256" key="1">
    <source>
        <dbReference type="SAM" id="MobiDB-lite"/>
    </source>
</evidence>
<gene>
    <name evidence="2" type="ORF">EYZ11_006940</name>
</gene>
<evidence type="ECO:0000313" key="2">
    <source>
        <dbReference type="EMBL" id="THC93587.1"/>
    </source>
</evidence>
<name>A0A4S3JGH0_9EURO</name>
<proteinExistence type="predicted"/>
<dbReference type="VEuPathDB" id="FungiDB:EYZ11_006940"/>
<sequence>MGNPILIDIVDPRADIEGGTIPETLSNASWSPICAGEGSNHHGYQDPDLSVDGRSAGSLEIQEGTTYSPILINSVSPRAHTEGDTIPESLSNPSQSPISAVTIYIQASCTTKGCTQASTVDVHDTSGSPSYSQNGREHLPNVEKVNGSAKADDSIRSCIAHRPSQDGMEFLCIKLQWYSHAELGQLAPDLLNEYIHEQGLHELTGAPKKRATPPEPRRSSREKRRRTRYSPSI</sequence>
<evidence type="ECO:0000313" key="3">
    <source>
        <dbReference type="Proteomes" id="UP000308092"/>
    </source>
</evidence>